<evidence type="ECO:0000313" key="1">
    <source>
        <dbReference type="EMBL" id="ACU71725.1"/>
    </source>
</evidence>
<dbReference type="RefSeq" id="WP_012787018.1">
    <property type="nucleotide sequence ID" value="NC_013131.1"/>
</dbReference>
<dbReference type="eggNOG" id="COG0494">
    <property type="taxonomic scope" value="Bacteria"/>
</dbReference>
<gene>
    <name evidence="1" type="ordered locus">Caci_2815</name>
</gene>
<protein>
    <submittedName>
        <fullName evidence="1">Uncharacterized protein</fullName>
    </submittedName>
</protein>
<dbReference type="HOGENOM" id="CLU_126038_0_0_11"/>
<reference evidence="1 2" key="1">
    <citation type="journal article" date="2009" name="Stand. Genomic Sci.">
        <title>Complete genome sequence of Catenulispora acidiphila type strain (ID 139908).</title>
        <authorList>
            <person name="Copeland A."/>
            <person name="Lapidus A."/>
            <person name="Glavina Del Rio T."/>
            <person name="Nolan M."/>
            <person name="Lucas S."/>
            <person name="Chen F."/>
            <person name="Tice H."/>
            <person name="Cheng J.F."/>
            <person name="Bruce D."/>
            <person name="Goodwin L."/>
            <person name="Pitluck S."/>
            <person name="Mikhailova N."/>
            <person name="Pati A."/>
            <person name="Ivanova N."/>
            <person name="Mavromatis K."/>
            <person name="Chen A."/>
            <person name="Palaniappan K."/>
            <person name="Chain P."/>
            <person name="Land M."/>
            <person name="Hauser L."/>
            <person name="Chang Y.J."/>
            <person name="Jeffries C.D."/>
            <person name="Chertkov O."/>
            <person name="Brettin T."/>
            <person name="Detter J.C."/>
            <person name="Han C."/>
            <person name="Ali Z."/>
            <person name="Tindall B.J."/>
            <person name="Goker M."/>
            <person name="Bristow J."/>
            <person name="Eisen J.A."/>
            <person name="Markowitz V."/>
            <person name="Hugenholtz P."/>
            <person name="Kyrpides N.C."/>
            <person name="Klenk H.P."/>
        </authorList>
    </citation>
    <scope>NUCLEOTIDE SEQUENCE [LARGE SCALE GENOMIC DNA]</scope>
    <source>
        <strain evidence="2">DSM 44928 / JCM 14897 / NBRC 102108 / NRRL B-24433 / ID139908</strain>
    </source>
</reference>
<dbReference type="AlphaFoldDB" id="C7Q150"/>
<name>C7Q150_CATAD</name>
<dbReference type="InParanoid" id="C7Q150"/>
<proteinExistence type="predicted"/>
<dbReference type="KEGG" id="cai:Caci_2815"/>
<dbReference type="EMBL" id="CP001700">
    <property type="protein sequence ID" value="ACU71725.1"/>
    <property type="molecule type" value="Genomic_DNA"/>
</dbReference>
<accession>C7Q150</accession>
<evidence type="ECO:0000313" key="2">
    <source>
        <dbReference type="Proteomes" id="UP000000851"/>
    </source>
</evidence>
<keyword evidence="2" id="KW-1185">Reference proteome</keyword>
<dbReference type="Proteomes" id="UP000000851">
    <property type="component" value="Chromosome"/>
</dbReference>
<organism evidence="1 2">
    <name type="scientific">Catenulispora acidiphila (strain DSM 44928 / JCM 14897 / NBRC 102108 / NRRL B-24433 / ID139908)</name>
    <dbReference type="NCBI Taxonomy" id="479433"/>
    <lineage>
        <taxon>Bacteria</taxon>
        <taxon>Bacillati</taxon>
        <taxon>Actinomycetota</taxon>
        <taxon>Actinomycetes</taxon>
        <taxon>Catenulisporales</taxon>
        <taxon>Catenulisporaceae</taxon>
        <taxon>Catenulispora</taxon>
    </lineage>
</organism>
<sequence length="161" mass="18205">MPDRERLSRSSFRRIQPISQPRPLTLLPQRIWSADNWDRLQAGYRAGDMEEKWNVFAEDNVVFMHRSWTGLGMYEVTFNPADGDGCRITQAVVEGDAERNRPEDDEFDCVMLELVLSAIVLGEPAQQARERLVALRRRTADGANLPAGALLHSVVGLRSDP</sequence>